<protein>
    <submittedName>
        <fullName evidence="1">Uncharacterized protein</fullName>
    </submittedName>
</protein>
<evidence type="ECO:0000313" key="1">
    <source>
        <dbReference type="EMBL" id="MBW0479218.1"/>
    </source>
</evidence>
<evidence type="ECO:0000313" key="2">
    <source>
        <dbReference type="Proteomes" id="UP000765509"/>
    </source>
</evidence>
<comment type="caution">
    <text evidence="1">The sequence shown here is derived from an EMBL/GenBank/DDBJ whole genome shotgun (WGS) entry which is preliminary data.</text>
</comment>
<dbReference type="Proteomes" id="UP000765509">
    <property type="component" value="Unassembled WGS sequence"/>
</dbReference>
<proteinExistence type="predicted"/>
<accession>A0A9Q3CA05</accession>
<dbReference type="AlphaFoldDB" id="A0A9Q3CA05"/>
<organism evidence="1 2">
    <name type="scientific">Austropuccinia psidii MF-1</name>
    <dbReference type="NCBI Taxonomy" id="1389203"/>
    <lineage>
        <taxon>Eukaryota</taxon>
        <taxon>Fungi</taxon>
        <taxon>Dikarya</taxon>
        <taxon>Basidiomycota</taxon>
        <taxon>Pucciniomycotina</taxon>
        <taxon>Pucciniomycetes</taxon>
        <taxon>Pucciniales</taxon>
        <taxon>Sphaerophragmiaceae</taxon>
        <taxon>Austropuccinia</taxon>
    </lineage>
</organism>
<sequence length="108" mass="12214">MPEIPINIEDLSSKEEVIKTELIKLTRTNWVQWSCKVENYFISKGIDDLFTEATSETKKTAKFRKKTSSAIAVLWSSISTEFEGILSNNKKSFLDCWEALGSACGKTQ</sequence>
<dbReference type="EMBL" id="AVOT02005496">
    <property type="protein sequence ID" value="MBW0479218.1"/>
    <property type="molecule type" value="Genomic_DNA"/>
</dbReference>
<keyword evidence="2" id="KW-1185">Reference proteome</keyword>
<name>A0A9Q3CA05_9BASI</name>
<gene>
    <name evidence="1" type="ORF">O181_018933</name>
</gene>
<reference evidence="1" key="1">
    <citation type="submission" date="2021-03" db="EMBL/GenBank/DDBJ databases">
        <title>Draft genome sequence of rust myrtle Austropuccinia psidii MF-1, a brazilian biotype.</title>
        <authorList>
            <person name="Quecine M.C."/>
            <person name="Pachon D.M.R."/>
            <person name="Bonatelli M.L."/>
            <person name="Correr F.H."/>
            <person name="Franceschini L.M."/>
            <person name="Leite T.F."/>
            <person name="Margarido G.R.A."/>
            <person name="Almeida C.A."/>
            <person name="Ferrarezi J.A."/>
            <person name="Labate C.A."/>
        </authorList>
    </citation>
    <scope>NUCLEOTIDE SEQUENCE</scope>
    <source>
        <strain evidence="1">MF-1</strain>
    </source>
</reference>